<protein>
    <recommendedName>
        <fullName evidence="4">DUF4252 domain-containing protein</fullName>
    </recommendedName>
</protein>
<feature type="signal peptide" evidence="1">
    <location>
        <begin position="1"/>
        <end position="21"/>
    </location>
</feature>
<evidence type="ECO:0000256" key="1">
    <source>
        <dbReference type="SAM" id="SignalP"/>
    </source>
</evidence>
<keyword evidence="1" id="KW-0732">Signal</keyword>
<proteinExistence type="predicted"/>
<dbReference type="OrthoDB" id="1175670at2"/>
<dbReference type="InterPro" id="IPR025348">
    <property type="entry name" value="DUF4252"/>
</dbReference>
<organism evidence="2 3">
    <name type="scientific">Dokdonia pacifica</name>
    <dbReference type="NCBI Taxonomy" id="1627892"/>
    <lineage>
        <taxon>Bacteria</taxon>
        <taxon>Pseudomonadati</taxon>
        <taxon>Bacteroidota</taxon>
        <taxon>Flavobacteriia</taxon>
        <taxon>Flavobacteriales</taxon>
        <taxon>Flavobacteriaceae</taxon>
        <taxon>Dokdonia</taxon>
    </lineage>
</organism>
<dbReference type="RefSeq" id="WP_089371248.1">
    <property type="nucleotide sequence ID" value="NZ_BMEP01000001.1"/>
</dbReference>
<accession>A0A238Z083</accession>
<keyword evidence="3" id="KW-1185">Reference proteome</keyword>
<gene>
    <name evidence="2" type="ORF">SAMN06265376_102510</name>
</gene>
<dbReference type="PROSITE" id="PS51257">
    <property type="entry name" value="PROKAR_LIPOPROTEIN"/>
    <property type="match status" value="1"/>
</dbReference>
<dbReference type="Proteomes" id="UP000198379">
    <property type="component" value="Unassembled WGS sequence"/>
</dbReference>
<name>A0A238Z083_9FLAO</name>
<dbReference type="EMBL" id="FZNY01000002">
    <property type="protein sequence ID" value="SNR76835.1"/>
    <property type="molecule type" value="Genomic_DNA"/>
</dbReference>
<sequence>MFKRLLLLIGIALLTSCGSYNSIDAFYNAHKNENQVKAVRVPRFMFTLLSSISPETNTLIGNTKDIRYMEFPSKTSERTSYLNEQMTKITSNSFIEVYRNNDNDKRNVISIRERGDVVKEILVYKNDATKGSFFYFNGNFDPVQIRKMVANKDFDKLGDGLINQFTNTSSSTPGIIQN</sequence>
<feature type="chain" id="PRO_5012511838" description="DUF4252 domain-containing protein" evidence="1">
    <location>
        <begin position="22"/>
        <end position="178"/>
    </location>
</feature>
<dbReference type="AlphaFoldDB" id="A0A238Z083"/>
<reference evidence="2 3" key="1">
    <citation type="submission" date="2017-06" db="EMBL/GenBank/DDBJ databases">
        <authorList>
            <person name="Kim H.J."/>
            <person name="Triplett B.A."/>
        </authorList>
    </citation>
    <scope>NUCLEOTIDE SEQUENCE [LARGE SCALE GENOMIC DNA]</scope>
    <source>
        <strain evidence="2 3">DSM 25597</strain>
    </source>
</reference>
<evidence type="ECO:0000313" key="3">
    <source>
        <dbReference type="Proteomes" id="UP000198379"/>
    </source>
</evidence>
<dbReference type="Pfam" id="PF14060">
    <property type="entry name" value="DUF4252"/>
    <property type="match status" value="1"/>
</dbReference>
<evidence type="ECO:0000313" key="2">
    <source>
        <dbReference type="EMBL" id="SNR76835.1"/>
    </source>
</evidence>
<evidence type="ECO:0008006" key="4">
    <source>
        <dbReference type="Google" id="ProtNLM"/>
    </source>
</evidence>